<feature type="chain" id="PRO_5045251466" evidence="2">
    <location>
        <begin position="24"/>
        <end position="288"/>
    </location>
</feature>
<feature type="region of interest" description="Disordered" evidence="1">
    <location>
        <begin position="124"/>
        <end position="143"/>
    </location>
</feature>
<protein>
    <submittedName>
        <fullName evidence="3">Uncharacterized protein</fullName>
    </submittedName>
</protein>
<evidence type="ECO:0000313" key="4">
    <source>
        <dbReference type="Proteomes" id="UP001172083"/>
    </source>
</evidence>
<feature type="signal peptide" evidence="2">
    <location>
        <begin position="1"/>
        <end position="23"/>
    </location>
</feature>
<keyword evidence="4" id="KW-1185">Reference proteome</keyword>
<evidence type="ECO:0000256" key="1">
    <source>
        <dbReference type="SAM" id="MobiDB-lite"/>
    </source>
</evidence>
<proteinExistence type="predicted"/>
<sequence length="288" mass="31499">MKSRFLKKTAWLMMVTICGVACANDDDSIVNPSSTIQPGNDPNFTIVANKDAGFGGFNRKVEVFGISIYAVATVEDVKLLHAANLMAQYLDNNEDGVVDNPKVLAAMKDNKAFLVMWKKESDLDNLEPPSGAEGQDLGNDETVPGFVSGGKAGQFDAALEEVWHIITHAGYASAYPDVFGESAGTSLSNAMDIARGGNFTTIPNPYPSGAWYTYDDATCDYNCMVTEYIYWAMTSILGAQENRLNEISQEWDLNTEALVQSTDVAIYQLLTDSQYKFPTVLPDGTYKR</sequence>
<comment type="caution">
    <text evidence="3">The sequence shown here is derived from an EMBL/GenBank/DDBJ whole genome shotgun (WGS) entry which is preliminary data.</text>
</comment>
<dbReference type="Proteomes" id="UP001172083">
    <property type="component" value="Unassembled WGS sequence"/>
</dbReference>
<keyword evidence="2" id="KW-0732">Signal</keyword>
<gene>
    <name evidence="3" type="ORF">QQ020_13815</name>
</gene>
<evidence type="ECO:0000256" key="2">
    <source>
        <dbReference type="SAM" id="SignalP"/>
    </source>
</evidence>
<accession>A0ABT8L5X1</accession>
<name>A0ABT8L5X1_9BACT</name>
<dbReference type="RefSeq" id="WP_346758479.1">
    <property type="nucleotide sequence ID" value="NZ_JAUJEB010000002.1"/>
</dbReference>
<organism evidence="3 4">
    <name type="scientific">Agaribacillus aureus</name>
    <dbReference type="NCBI Taxonomy" id="3051825"/>
    <lineage>
        <taxon>Bacteria</taxon>
        <taxon>Pseudomonadati</taxon>
        <taxon>Bacteroidota</taxon>
        <taxon>Cytophagia</taxon>
        <taxon>Cytophagales</taxon>
        <taxon>Splendidivirgaceae</taxon>
        <taxon>Agaribacillus</taxon>
    </lineage>
</organism>
<evidence type="ECO:0000313" key="3">
    <source>
        <dbReference type="EMBL" id="MDN5213139.1"/>
    </source>
</evidence>
<reference evidence="3" key="1">
    <citation type="submission" date="2023-06" db="EMBL/GenBank/DDBJ databases">
        <title>Genomic of Agaribacillus aureum.</title>
        <authorList>
            <person name="Wang G."/>
        </authorList>
    </citation>
    <scope>NUCLEOTIDE SEQUENCE</scope>
    <source>
        <strain evidence="3">BMA12</strain>
    </source>
</reference>
<dbReference type="EMBL" id="JAUJEB010000002">
    <property type="protein sequence ID" value="MDN5213139.1"/>
    <property type="molecule type" value="Genomic_DNA"/>
</dbReference>